<dbReference type="PANTHER" id="PTHR23112:SF0">
    <property type="entry name" value="TRANSMEMBRANE PROTEIN 116"/>
    <property type="match status" value="1"/>
</dbReference>
<feature type="transmembrane region" description="Helical" evidence="5">
    <location>
        <begin position="108"/>
        <end position="130"/>
    </location>
</feature>
<comment type="subcellular location">
    <subcellularLocation>
        <location evidence="1">Membrane</location>
        <topology evidence="1">Multi-pass membrane protein</topology>
    </subcellularLocation>
</comment>
<feature type="transmembrane region" description="Helical" evidence="5">
    <location>
        <begin position="12"/>
        <end position="30"/>
    </location>
</feature>
<evidence type="ECO:0000256" key="2">
    <source>
        <dbReference type="ARBA" id="ARBA00022692"/>
    </source>
</evidence>
<organism evidence="6 7">
    <name type="scientific">Anaeramoeba ignava</name>
    <name type="common">Anaerobic marine amoeba</name>
    <dbReference type="NCBI Taxonomy" id="1746090"/>
    <lineage>
        <taxon>Eukaryota</taxon>
        <taxon>Metamonada</taxon>
        <taxon>Anaeramoebidae</taxon>
        <taxon>Anaeramoeba</taxon>
    </lineage>
</organism>
<dbReference type="GO" id="GO:0005886">
    <property type="term" value="C:plasma membrane"/>
    <property type="evidence" value="ECO:0007669"/>
    <property type="project" value="TreeGrafter"/>
</dbReference>
<name>A0A9Q0LK93_ANAIG</name>
<keyword evidence="2 5" id="KW-0812">Transmembrane</keyword>
<feature type="transmembrane region" description="Helical" evidence="5">
    <location>
        <begin position="150"/>
        <end position="172"/>
    </location>
</feature>
<dbReference type="InterPro" id="IPR022343">
    <property type="entry name" value="GCR1-cAMP_receptor"/>
</dbReference>
<evidence type="ECO:0000313" key="7">
    <source>
        <dbReference type="Proteomes" id="UP001149090"/>
    </source>
</evidence>
<keyword evidence="6" id="KW-0675">Receptor</keyword>
<keyword evidence="3 5" id="KW-1133">Transmembrane helix</keyword>
<evidence type="ECO:0000256" key="5">
    <source>
        <dbReference type="SAM" id="Phobius"/>
    </source>
</evidence>
<accession>A0A9Q0LK93</accession>
<dbReference type="Gene3D" id="1.20.1070.10">
    <property type="entry name" value="Rhodopsin 7-helix transmembrane proteins"/>
    <property type="match status" value="1"/>
</dbReference>
<reference evidence="6" key="1">
    <citation type="submission" date="2022-10" db="EMBL/GenBank/DDBJ databases">
        <title>Novel sulphate-reducing endosymbionts in the free-living metamonad Anaeramoeba.</title>
        <authorList>
            <person name="Jerlstrom-Hultqvist J."/>
            <person name="Cepicka I."/>
            <person name="Gallot-Lavallee L."/>
            <person name="Salas-Leiva D."/>
            <person name="Curtis B.A."/>
            <person name="Zahonova K."/>
            <person name="Pipaliya S."/>
            <person name="Dacks J."/>
            <person name="Roger A.J."/>
        </authorList>
    </citation>
    <scope>NUCLEOTIDE SEQUENCE</scope>
    <source>
        <strain evidence="6">BMAN</strain>
    </source>
</reference>
<proteinExistence type="predicted"/>
<dbReference type="Proteomes" id="UP001149090">
    <property type="component" value="Unassembled WGS sequence"/>
</dbReference>
<keyword evidence="7" id="KW-1185">Reference proteome</keyword>
<dbReference type="PANTHER" id="PTHR23112">
    <property type="entry name" value="G PROTEIN-COUPLED RECEPTOR 157-RELATED"/>
    <property type="match status" value="1"/>
</dbReference>
<dbReference type="GO" id="GO:0004930">
    <property type="term" value="F:G protein-coupled receptor activity"/>
    <property type="evidence" value="ECO:0007669"/>
    <property type="project" value="TreeGrafter"/>
</dbReference>
<sequence length="285" mass="32880">MIHNKESIPTIIGSTIGMTGSLIFIIVYTFIKEIRDSARKFILILAIYDFLLGFFAILPGPSVTNLCNVQGFFLSFVFVGACCFIFLIALVFYLKLCKAKHVDQSKSFFVVGNIVIIVIALIESSIFVRFGEIDSGNTHWCWTSKISIEILVYSIVWVTLIGSMILYSMLFFKLRKDKTYSKTFQYKIFALGWIYIVTELWTSIKRARQMVNPDAKDNLFLDVMQAIFFPMIGLWDAVFFVFGDKNVRSFIKNKYSKSHYDENEISLKPFSYRKSTIDIKLLDEN</sequence>
<evidence type="ECO:0000256" key="4">
    <source>
        <dbReference type="ARBA" id="ARBA00023136"/>
    </source>
</evidence>
<evidence type="ECO:0000256" key="1">
    <source>
        <dbReference type="ARBA" id="ARBA00004141"/>
    </source>
</evidence>
<dbReference type="PRINTS" id="PR02001">
    <property type="entry name" value="GCR1CAMPR"/>
</dbReference>
<feature type="transmembrane region" description="Helical" evidence="5">
    <location>
        <begin position="224"/>
        <end position="242"/>
    </location>
</feature>
<keyword evidence="4 5" id="KW-0472">Membrane</keyword>
<dbReference type="SUPFAM" id="SSF81321">
    <property type="entry name" value="Family A G protein-coupled receptor-like"/>
    <property type="match status" value="1"/>
</dbReference>
<evidence type="ECO:0000313" key="6">
    <source>
        <dbReference type="EMBL" id="KAJ5074377.1"/>
    </source>
</evidence>
<feature type="transmembrane region" description="Helical" evidence="5">
    <location>
        <begin position="72"/>
        <end position="96"/>
    </location>
</feature>
<comment type="caution">
    <text evidence="6">The sequence shown here is derived from an EMBL/GenBank/DDBJ whole genome shotgun (WGS) entry which is preliminary data.</text>
</comment>
<feature type="transmembrane region" description="Helical" evidence="5">
    <location>
        <begin position="42"/>
        <end position="60"/>
    </location>
</feature>
<dbReference type="EMBL" id="JAPDFW010000070">
    <property type="protein sequence ID" value="KAJ5074377.1"/>
    <property type="molecule type" value="Genomic_DNA"/>
</dbReference>
<gene>
    <name evidence="6" type="ORF">M0811_01007</name>
</gene>
<dbReference type="OrthoDB" id="100006at2759"/>
<evidence type="ECO:0000256" key="3">
    <source>
        <dbReference type="ARBA" id="ARBA00022989"/>
    </source>
</evidence>
<dbReference type="GO" id="GO:0007189">
    <property type="term" value="P:adenylate cyclase-activating G protein-coupled receptor signaling pathway"/>
    <property type="evidence" value="ECO:0007669"/>
    <property type="project" value="TreeGrafter"/>
</dbReference>
<dbReference type="AlphaFoldDB" id="A0A9Q0LK93"/>
<protein>
    <submittedName>
        <fullName evidence="6">G-protein coupled receptor</fullName>
    </submittedName>
</protein>
<feature type="transmembrane region" description="Helical" evidence="5">
    <location>
        <begin position="184"/>
        <end position="204"/>
    </location>
</feature>